<reference evidence="2" key="2">
    <citation type="submission" date="2020-05" db="UniProtKB">
        <authorList>
            <consortium name="EnsemblMetazoa"/>
        </authorList>
    </citation>
    <scope>IDENTIFICATION</scope>
    <source>
        <strain evidence="2">IAEA</strain>
    </source>
</reference>
<name>A0A1B0AM49_9MUSC</name>
<evidence type="ECO:0000313" key="3">
    <source>
        <dbReference type="Proteomes" id="UP000092460"/>
    </source>
</evidence>
<dbReference type="EnsemblMetazoa" id="GPPI001547-RA">
    <property type="protein sequence ID" value="GPPI001547-PA"/>
    <property type="gene ID" value="GPPI001547"/>
</dbReference>
<dbReference type="VEuPathDB" id="VectorBase:GPPI001547"/>
<keyword evidence="1" id="KW-0337">GPI-anchor biosynthesis</keyword>
<accession>A0A1B0AM49</accession>
<dbReference type="InterPro" id="IPR007217">
    <property type="entry name" value="Per1-like"/>
</dbReference>
<dbReference type="STRING" id="67801.A0A1B0AM49"/>
<comment type="similarity">
    <text evidence="1">Belongs to the PGAP3 family.</text>
</comment>
<dbReference type="GO" id="GO:0006506">
    <property type="term" value="P:GPI anchor biosynthetic process"/>
    <property type="evidence" value="ECO:0007669"/>
    <property type="project" value="UniProtKB-KW"/>
</dbReference>
<proteinExistence type="inferred from homology"/>
<evidence type="ECO:0000313" key="2">
    <source>
        <dbReference type="EnsemblMetazoa" id="GPPI001547-PA"/>
    </source>
</evidence>
<comment type="function">
    <text evidence="1">Involved in the lipid remodeling steps of GPI-anchor maturation.</text>
</comment>
<dbReference type="AlphaFoldDB" id="A0A1B0AM49"/>
<evidence type="ECO:0000256" key="1">
    <source>
        <dbReference type="RuleBase" id="RU365066"/>
    </source>
</evidence>
<dbReference type="Pfam" id="PF04080">
    <property type="entry name" value="Per1"/>
    <property type="match status" value="1"/>
</dbReference>
<sequence>MLDRKSMLLRGFISLDILSYYINNFAYLSARKFSYFSNMVAQVVFWKYRPYDRKIKNFFLLMGLSTSLEFLNFRPSLWIFDTHNLWHLQPPSLSHHIE</sequence>
<keyword evidence="3" id="KW-1185">Reference proteome</keyword>
<dbReference type="EMBL" id="JXJN01000336">
    <property type="status" value="NOT_ANNOTATED_CDS"/>
    <property type="molecule type" value="Genomic_DNA"/>
</dbReference>
<organism evidence="2 3">
    <name type="scientific">Glossina palpalis gambiensis</name>
    <dbReference type="NCBI Taxonomy" id="67801"/>
    <lineage>
        <taxon>Eukaryota</taxon>
        <taxon>Metazoa</taxon>
        <taxon>Ecdysozoa</taxon>
        <taxon>Arthropoda</taxon>
        <taxon>Hexapoda</taxon>
        <taxon>Insecta</taxon>
        <taxon>Pterygota</taxon>
        <taxon>Neoptera</taxon>
        <taxon>Endopterygota</taxon>
        <taxon>Diptera</taxon>
        <taxon>Brachycera</taxon>
        <taxon>Muscomorpha</taxon>
        <taxon>Hippoboscoidea</taxon>
        <taxon>Glossinidae</taxon>
        <taxon>Glossina</taxon>
    </lineage>
</organism>
<protein>
    <recommendedName>
        <fullName evidence="1">Post-GPI attachment to proteins factor 3</fullName>
    </recommendedName>
</protein>
<dbReference type="GO" id="GO:0000139">
    <property type="term" value="C:Golgi membrane"/>
    <property type="evidence" value="ECO:0007669"/>
    <property type="project" value="UniProtKB-SubCell"/>
</dbReference>
<keyword evidence="1" id="KW-0333">Golgi apparatus</keyword>
<dbReference type="Proteomes" id="UP000092460">
    <property type="component" value="Unassembled WGS sequence"/>
</dbReference>
<comment type="subcellular location">
    <subcellularLocation>
        <location evidence="1">Golgi apparatus membrane</location>
        <topology evidence="1">Multi-pass membrane protein</topology>
    </subcellularLocation>
</comment>
<reference evidence="3" key="1">
    <citation type="submission" date="2015-01" db="EMBL/GenBank/DDBJ databases">
        <authorList>
            <person name="Aksoy S."/>
            <person name="Warren W."/>
            <person name="Wilson R.K."/>
        </authorList>
    </citation>
    <scope>NUCLEOTIDE SEQUENCE [LARGE SCALE GENOMIC DNA]</scope>
    <source>
        <strain evidence="3">IAEA</strain>
    </source>
</reference>